<evidence type="ECO:0008006" key="3">
    <source>
        <dbReference type="Google" id="ProtNLM"/>
    </source>
</evidence>
<dbReference type="Proteomes" id="UP000295558">
    <property type="component" value="Unassembled WGS sequence"/>
</dbReference>
<gene>
    <name evidence="1" type="ORF">DFP96_11354</name>
</gene>
<evidence type="ECO:0000313" key="1">
    <source>
        <dbReference type="EMBL" id="TDR51363.1"/>
    </source>
</evidence>
<name>A0A4R6ZGR8_9LIST</name>
<keyword evidence="2" id="KW-1185">Reference proteome</keyword>
<dbReference type="EMBL" id="SNZK01000013">
    <property type="protein sequence ID" value="TDR51363.1"/>
    <property type="molecule type" value="Genomic_DNA"/>
</dbReference>
<dbReference type="PROSITE" id="PS51257">
    <property type="entry name" value="PROKAR_LIPOPROTEIN"/>
    <property type="match status" value="1"/>
</dbReference>
<accession>A0A4R6ZGR8</accession>
<reference evidence="1 2" key="1">
    <citation type="submission" date="2019-03" db="EMBL/GenBank/DDBJ databases">
        <title>Genomic Encyclopedia of Type Strains, Phase III (KMG-III): the genomes of soil and plant-associated and newly described type strains.</title>
        <authorList>
            <person name="Whitman W."/>
        </authorList>
    </citation>
    <scope>NUCLEOTIDE SEQUENCE [LARGE SCALE GENOMIC DNA]</scope>
    <source>
        <strain evidence="1 2">CECT 7972</strain>
    </source>
</reference>
<proteinExistence type="predicted"/>
<dbReference type="OrthoDB" id="2360560at2"/>
<organism evidence="1 2">
    <name type="scientific">Listeria rocourtiae</name>
    <dbReference type="NCBI Taxonomy" id="647910"/>
    <lineage>
        <taxon>Bacteria</taxon>
        <taxon>Bacillati</taxon>
        <taxon>Bacillota</taxon>
        <taxon>Bacilli</taxon>
        <taxon>Bacillales</taxon>
        <taxon>Listeriaceae</taxon>
        <taxon>Listeria</taxon>
    </lineage>
</organism>
<protein>
    <recommendedName>
        <fullName evidence="3">Lipoprotein</fullName>
    </recommendedName>
</protein>
<evidence type="ECO:0000313" key="2">
    <source>
        <dbReference type="Proteomes" id="UP000295558"/>
    </source>
</evidence>
<dbReference type="RefSeq" id="WP_133621033.1">
    <property type="nucleotide sequence ID" value="NZ_SNZK01000013.1"/>
</dbReference>
<comment type="caution">
    <text evidence="1">The sequence shown here is derived from an EMBL/GenBank/DDBJ whole genome shotgun (WGS) entry which is preliminary data.</text>
</comment>
<dbReference type="AlphaFoldDB" id="A0A4R6ZGR8"/>
<sequence length="352" mass="39693">MKKAIIALALIVLSVAIFLTACSSPKSEFMASFRNIVKNKQYTTALTLQPVEVSGFKELQLLNPKALTSSHLTVKTSRDTERDLTYNTFGVHVGGVPAMDLTAHSFQNGSTGKIFIPANDFFQTTAPVTNLLDLVTDSVYSKVRSENEDLKGKHIDLLQTIQNVSGQIIDEKTVEEQAGQLQAIERKTAFLIYKHLNNLDKSHYQTVNKTIKLTLNKKELAELANAWLEEFYSDHDFISLYAEISGLTESQAKATWTVNNKGMQQRFKNLIQNKDIQLNTVMTLQPDSDKGIKKLVTGVNYVNQKDQQKLKFNFTIDFLDFEKIPTSPNKADIITKKELDDLMIDVIRAQRK</sequence>